<name>A0A1W0AUD3_9NOCA</name>
<evidence type="ECO:0000313" key="2">
    <source>
        <dbReference type="EMBL" id="ONM48182.1"/>
    </source>
</evidence>
<dbReference type="STRING" id="1538463.B0T36_16910"/>
<gene>
    <name evidence="2" type="ORF">B0T46_14470</name>
</gene>
<feature type="region of interest" description="Disordered" evidence="1">
    <location>
        <begin position="1"/>
        <end position="25"/>
    </location>
</feature>
<reference evidence="2 3" key="1">
    <citation type="journal article" date="2016" name="Antonie Van Leeuwenhoek">
        <title>Nocardia donostiensis sp. nov., isolated from human respiratory specimens.</title>
        <authorList>
            <person name="Ercibengoa M."/>
            <person name="Bell M."/>
            <person name="Marimon J.M."/>
            <person name="Humrighouse B."/>
            <person name="Klenk H.P."/>
            <person name="Potter G."/>
            <person name="Perez-Trallero E."/>
        </authorList>
    </citation>
    <scope>NUCLEOTIDE SEQUENCE [LARGE SCALE GENOMIC DNA]</scope>
    <source>
        <strain evidence="2 3">X1655</strain>
    </source>
</reference>
<protein>
    <submittedName>
        <fullName evidence="2">Uncharacterized protein</fullName>
    </submittedName>
</protein>
<dbReference type="AlphaFoldDB" id="A0A1W0AUD3"/>
<organism evidence="2 3">
    <name type="scientific">Nocardia donostiensis</name>
    <dbReference type="NCBI Taxonomy" id="1538463"/>
    <lineage>
        <taxon>Bacteria</taxon>
        <taxon>Bacillati</taxon>
        <taxon>Actinomycetota</taxon>
        <taxon>Actinomycetes</taxon>
        <taxon>Mycobacteriales</taxon>
        <taxon>Nocardiaceae</taxon>
        <taxon>Nocardia</taxon>
    </lineage>
</organism>
<comment type="caution">
    <text evidence="2">The sequence shown here is derived from an EMBL/GenBank/DDBJ whole genome shotgun (WGS) entry which is preliminary data.</text>
</comment>
<sequence length="72" mass="7715">MVALSVASPLSVTQEASNTAIPRQQDSKDAGVGLFVGGAKSGAFVDRGSEPVWDSFCYDEVPDQRFLHRTVD</sequence>
<keyword evidence="3" id="KW-1185">Reference proteome</keyword>
<dbReference type="Proteomes" id="UP000188836">
    <property type="component" value="Unassembled WGS sequence"/>
</dbReference>
<evidence type="ECO:0000256" key="1">
    <source>
        <dbReference type="SAM" id="MobiDB-lite"/>
    </source>
</evidence>
<feature type="compositionally biased region" description="Polar residues" evidence="1">
    <location>
        <begin position="8"/>
        <end position="24"/>
    </location>
</feature>
<proteinExistence type="predicted"/>
<accession>A0A1W0AUD3</accession>
<dbReference type="EMBL" id="MUMY01000011">
    <property type="protein sequence ID" value="ONM48182.1"/>
    <property type="molecule type" value="Genomic_DNA"/>
</dbReference>
<evidence type="ECO:0000313" key="3">
    <source>
        <dbReference type="Proteomes" id="UP000188836"/>
    </source>
</evidence>